<dbReference type="RefSeq" id="WP_040039103.1">
    <property type="nucleotide sequence ID" value="NZ_JWJG01000028.1"/>
</dbReference>
<dbReference type="Proteomes" id="UP000031572">
    <property type="component" value="Unassembled WGS sequence"/>
</dbReference>
<dbReference type="PANTHER" id="PTHR30289">
    <property type="entry name" value="UNCHARACTERIZED PROTEIN YBCL-RELATED"/>
    <property type="match status" value="1"/>
</dbReference>
<dbReference type="InterPro" id="IPR036610">
    <property type="entry name" value="PEBP-like_sf"/>
</dbReference>
<dbReference type="Gene3D" id="3.90.280.10">
    <property type="entry name" value="PEBP-like"/>
    <property type="match status" value="1"/>
</dbReference>
<dbReference type="InterPro" id="IPR008914">
    <property type="entry name" value="PEBP"/>
</dbReference>
<dbReference type="SUPFAM" id="SSF49777">
    <property type="entry name" value="PEBP-like"/>
    <property type="match status" value="1"/>
</dbReference>
<evidence type="ECO:0000256" key="1">
    <source>
        <dbReference type="SAM" id="SignalP"/>
    </source>
</evidence>
<dbReference type="OrthoDB" id="9770043at2"/>
<gene>
    <name evidence="2" type="ORF">TSA66_04175</name>
</gene>
<organism evidence="2 3">
    <name type="scientific">Noviherbaspirillum autotrophicum</name>
    <dbReference type="NCBI Taxonomy" id="709839"/>
    <lineage>
        <taxon>Bacteria</taxon>
        <taxon>Pseudomonadati</taxon>
        <taxon>Pseudomonadota</taxon>
        <taxon>Betaproteobacteria</taxon>
        <taxon>Burkholderiales</taxon>
        <taxon>Oxalobacteraceae</taxon>
        <taxon>Noviherbaspirillum</taxon>
    </lineage>
</organism>
<feature type="signal peptide" evidence="1">
    <location>
        <begin position="1"/>
        <end position="21"/>
    </location>
</feature>
<dbReference type="EMBL" id="JWJG01000028">
    <property type="protein sequence ID" value="KIF80189.1"/>
    <property type="molecule type" value="Genomic_DNA"/>
</dbReference>
<evidence type="ECO:0000313" key="3">
    <source>
        <dbReference type="Proteomes" id="UP000031572"/>
    </source>
</evidence>
<dbReference type="PANTHER" id="PTHR30289:SF1">
    <property type="entry name" value="PEBP (PHOSPHATIDYLETHANOLAMINE-BINDING PROTEIN) FAMILY PROTEIN"/>
    <property type="match status" value="1"/>
</dbReference>
<dbReference type="Pfam" id="PF01161">
    <property type="entry name" value="PBP"/>
    <property type="match status" value="1"/>
</dbReference>
<keyword evidence="1" id="KW-0732">Signal</keyword>
<dbReference type="CDD" id="cd00865">
    <property type="entry name" value="PEBP_bact_arch"/>
    <property type="match status" value="1"/>
</dbReference>
<evidence type="ECO:0008006" key="4">
    <source>
        <dbReference type="Google" id="ProtNLM"/>
    </source>
</evidence>
<evidence type="ECO:0000313" key="2">
    <source>
        <dbReference type="EMBL" id="KIF80189.1"/>
    </source>
</evidence>
<proteinExistence type="predicted"/>
<dbReference type="InterPro" id="IPR005247">
    <property type="entry name" value="YbhB_YbcL/LppC-like"/>
</dbReference>
<sequence length="183" mass="19280">MRHPISIAILSLALAGGTAAAAPAFQVKSADIQNNQRLHSSQVYQGFGCAGGNQSPQLEWSEAPAETKSFAVTMYDPDAPTGSGWWHWVVYNIPASVHKLASGAGHSGTLPDGARHGRNDFGTMEFGGACPPADDKPHRYIVTVYALKTDKLGVPADASPAMIGFMLNANRLATATLTGLYGR</sequence>
<name>A0A0C2BJK3_9BURK</name>
<reference evidence="2 3" key="1">
    <citation type="submission" date="2014-12" db="EMBL/GenBank/DDBJ databases">
        <title>Denitrispirillum autotrophicum gen. nov., sp. nov., Denitrifying, Facultatively Autotrophic Bacteria Isolated from Rice Paddy Soil.</title>
        <authorList>
            <person name="Ishii S."/>
            <person name="Ashida N."/>
            <person name="Ohno H."/>
            <person name="Otsuka S."/>
            <person name="Yokota A."/>
            <person name="Senoo K."/>
        </authorList>
    </citation>
    <scope>NUCLEOTIDE SEQUENCE [LARGE SCALE GENOMIC DNA]</scope>
    <source>
        <strain evidence="2 3">TSA66</strain>
    </source>
</reference>
<protein>
    <recommendedName>
        <fullName evidence="4">Phosphatidylethanolamine-binding protein</fullName>
    </recommendedName>
</protein>
<dbReference type="STRING" id="709839.TSA66_04175"/>
<comment type="caution">
    <text evidence="2">The sequence shown here is derived from an EMBL/GenBank/DDBJ whole genome shotgun (WGS) entry which is preliminary data.</text>
</comment>
<dbReference type="NCBIfam" id="TIGR00481">
    <property type="entry name" value="YbhB/YbcL family Raf kinase inhibitor-like protein"/>
    <property type="match status" value="1"/>
</dbReference>
<keyword evidence="3" id="KW-1185">Reference proteome</keyword>
<dbReference type="AlphaFoldDB" id="A0A0C2BJK3"/>
<accession>A0A0C2BJK3</accession>
<feature type="chain" id="PRO_5002163098" description="Phosphatidylethanolamine-binding protein" evidence="1">
    <location>
        <begin position="22"/>
        <end position="183"/>
    </location>
</feature>